<organism evidence="1 2">
    <name type="scientific">Alligator mississippiensis</name>
    <name type="common">American alligator</name>
    <dbReference type="NCBI Taxonomy" id="8496"/>
    <lineage>
        <taxon>Eukaryota</taxon>
        <taxon>Metazoa</taxon>
        <taxon>Chordata</taxon>
        <taxon>Craniata</taxon>
        <taxon>Vertebrata</taxon>
        <taxon>Euteleostomi</taxon>
        <taxon>Archelosauria</taxon>
        <taxon>Archosauria</taxon>
        <taxon>Crocodylia</taxon>
        <taxon>Alligatoridae</taxon>
        <taxon>Alligatorinae</taxon>
        <taxon>Alligator</taxon>
    </lineage>
</organism>
<gene>
    <name evidence="1" type="ORF">Y1Q_0021778</name>
</gene>
<name>A0A151PAX1_ALLMI</name>
<sequence>MGLAAVIKPLTSAGKSLPSYKRQIPCKKKMLKMHFPWNIQQKKYIHGFPTNEVGISNCREKKKSNMKAEFQENI</sequence>
<proteinExistence type="predicted"/>
<protein>
    <submittedName>
        <fullName evidence="1">Uncharacterized protein</fullName>
    </submittedName>
</protein>
<evidence type="ECO:0000313" key="2">
    <source>
        <dbReference type="Proteomes" id="UP000050525"/>
    </source>
</evidence>
<dbReference type="EMBL" id="AKHW03000533">
    <property type="protein sequence ID" value="KYO46241.1"/>
    <property type="molecule type" value="Genomic_DNA"/>
</dbReference>
<keyword evidence="2" id="KW-1185">Reference proteome</keyword>
<evidence type="ECO:0000313" key="1">
    <source>
        <dbReference type="EMBL" id="KYO46241.1"/>
    </source>
</evidence>
<reference evidence="1 2" key="1">
    <citation type="journal article" date="2012" name="Genome Biol.">
        <title>Sequencing three crocodilian genomes to illuminate the evolution of archosaurs and amniotes.</title>
        <authorList>
            <person name="St John J.A."/>
            <person name="Braun E.L."/>
            <person name="Isberg S.R."/>
            <person name="Miles L.G."/>
            <person name="Chong A.Y."/>
            <person name="Gongora J."/>
            <person name="Dalzell P."/>
            <person name="Moran C."/>
            <person name="Bed'hom B."/>
            <person name="Abzhanov A."/>
            <person name="Burgess S.C."/>
            <person name="Cooksey A.M."/>
            <person name="Castoe T.A."/>
            <person name="Crawford N.G."/>
            <person name="Densmore L.D."/>
            <person name="Drew J.C."/>
            <person name="Edwards S.V."/>
            <person name="Faircloth B.C."/>
            <person name="Fujita M.K."/>
            <person name="Greenwold M.J."/>
            <person name="Hoffmann F.G."/>
            <person name="Howard J.M."/>
            <person name="Iguchi T."/>
            <person name="Janes D.E."/>
            <person name="Khan S.Y."/>
            <person name="Kohno S."/>
            <person name="de Koning A.J."/>
            <person name="Lance S.L."/>
            <person name="McCarthy F.M."/>
            <person name="McCormack J.E."/>
            <person name="Merchant M.E."/>
            <person name="Peterson D.G."/>
            <person name="Pollock D.D."/>
            <person name="Pourmand N."/>
            <person name="Raney B.J."/>
            <person name="Roessler K.A."/>
            <person name="Sanford J.R."/>
            <person name="Sawyer R.H."/>
            <person name="Schmidt C.J."/>
            <person name="Triplett E.W."/>
            <person name="Tuberville T.D."/>
            <person name="Venegas-Anaya M."/>
            <person name="Howard J.T."/>
            <person name="Jarvis E.D."/>
            <person name="Guillette L.J.Jr."/>
            <person name="Glenn T.C."/>
            <person name="Green R.E."/>
            <person name="Ray D.A."/>
        </authorList>
    </citation>
    <scope>NUCLEOTIDE SEQUENCE [LARGE SCALE GENOMIC DNA]</scope>
    <source>
        <strain evidence="1">KSC_2009_1</strain>
    </source>
</reference>
<dbReference type="Proteomes" id="UP000050525">
    <property type="component" value="Unassembled WGS sequence"/>
</dbReference>
<dbReference type="AlphaFoldDB" id="A0A151PAX1"/>
<accession>A0A151PAX1</accession>
<comment type="caution">
    <text evidence="1">The sequence shown here is derived from an EMBL/GenBank/DDBJ whole genome shotgun (WGS) entry which is preliminary data.</text>
</comment>